<feature type="region of interest" description="Disordered" evidence="2">
    <location>
        <begin position="218"/>
        <end position="241"/>
    </location>
</feature>
<dbReference type="SUPFAM" id="SSF103196">
    <property type="entry name" value="Roadblock/LC7 domain"/>
    <property type="match status" value="1"/>
</dbReference>
<dbReference type="EMBL" id="JPOX01000020">
    <property type="protein sequence ID" value="KFX46213.1"/>
    <property type="molecule type" value="Genomic_DNA"/>
</dbReference>
<dbReference type="AlphaFoldDB" id="A0A093XLV4"/>
<gene>
    <name evidence="4" type="ORF">GQ26_0201630</name>
</gene>
<protein>
    <submittedName>
        <fullName evidence="4">Dynein light chain roadblock-type 1</fullName>
    </submittedName>
</protein>
<dbReference type="HOGENOM" id="CLU_727809_0_0_1"/>
<comment type="similarity">
    <text evidence="1">Belongs to the GAMAD family.</text>
</comment>
<dbReference type="Gene3D" id="3.30.450.30">
    <property type="entry name" value="Dynein light chain 2a, cytoplasmic"/>
    <property type="match status" value="1"/>
</dbReference>
<evidence type="ECO:0000259" key="3">
    <source>
        <dbReference type="SMART" id="SM00960"/>
    </source>
</evidence>
<feature type="region of interest" description="Disordered" evidence="2">
    <location>
        <begin position="47"/>
        <end position="115"/>
    </location>
</feature>
<dbReference type="eggNOG" id="ENOG502S7RW">
    <property type="taxonomic scope" value="Eukaryota"/>
</dbReference>
<dbReference type="Gene3D" id="3.90.1150.10">
    <property type="entry name" value="Aspartate Aminotransferase, domain 1"/>
    <property type="match status" value="1"/>
</dbReference>
<feature type="compositionally biased region" description="Low complexity" evidence="2">
    <location>
        <begin position="166"/>
        <end position="175"/>
    </location>
</feature>
<feature type="compositionally biased region" description="Polar residues" evidence="2">
    <location>
        <begin position="71"/>
        <end position="85"/>
    </location>
</feature>
<accession>A0A093XLV4</accession>
<dbReference type="InterPro" id="IPR015422">
    <property type="entry name" value="PyrdxlP-dep_Trfase_small"/>
</dbReference>
<sequence length="390" mass="42557">MAQTNSQIPQHVSALLSHLTSRPGVQSTLILSRKDGSIIQSTGLLAATSPSSLGTSNTTNNTDNNLENSSPPRGTVTNSSTTDLASPTLPSPESVVSGQPSANSTQNNQQPYKPSQAETLAAHIFAFMTSASGLALSLSGSGSTGNDDVGYDSRSKGINGTLENGTTTDVTTTTTDRTHEREEDDEIKLLRLRTKKNEIVVVPDRKYLLCVVHDAAGAGATSSSGGGTARTSTHKTQSRLHKLRPPPLATIDSERLHRRRGEDPDRLKAVWSAIAQHEEYLQEILLKFLRDKAEKGLVTIYGEPQSSKDLRVPVISFTVKDMPSRRVVEEVEKISKLGFRNGHMYSHRLLKDVFGLEDMEDGVVRRLRSFERRLVVVAVADQFCDIEKQR</sequence>
<evidence type="ECO:0000256" key="1">
    <source>
        <dbReference type="ARBA" id="ARBA00007191"/>
    </source>
</evidence>
<comment type="caution">
    <text evidence="4">The sequence shown here is derived from an EMBL/GenBank/DDBJ whole genome shotgun (WGS) entry which is preliminary data.</text>
</comment>
<dbReference type="InterPro" id="IPR004942">
    <property type="entry name" value="Roadblock/LAMTOR2_dom"/>
</dbReference>
<organism evidence="4">
    <name type="scientific">Talaromyces marneffei PM1</name>
    <dbReference type="NCBI Taxonomy" id="1077442"/>
    <lineage>
        <taxon>Eukaryota</taxon>
        <taxon>Fungi</taxon>
        <taxon>Dikarya</taxon>
        <taxon>Ascomycota</taxon>
        <taxon>Pezizomycotina</taxon>
        <taxon>Eurotiomycetes</taxon>
        <taxon>Eurotiomycetidae</taxon>
        <taxon>Eurotiales</taxon>
        <taxon>Trichocomaceae</taxon>
        <taxon>Talaromyces</taxon>
        <taxon>Talaromyces sect. Talaromyces</taxon>
    </lineage>
</organism>
<feature type="domain" description="Roadblock/LAMTOR2" evidence="3">
    <location>
        <begin position="12"/>
        <end position="213"/>
    </location>
</feature>
<dbReference type="SMART" id="SM00960">
    <property type="entry name" value="Robl_LC7"/>
    <property type="match status" value="1"/>
</dbReference>
<dbReference type="PANTHER" id="PTHR10779">
    <property type="entry name" value="DYNEIN LIGHT CHAIN ROADBLOCK"/>
    <property type="match status" value="1"/>
</dbReference>
<reference key="1">
    <citation type="journal article" date="2014" name="PLoS Genet.">
        <title>Signature Gene Expression Reveals Novel Clues to the Molecular Mechanisms of Dimorphic Transition in Penicillium marneffei.</title>
        <authorList>
            <person name="Yang E."/>
            <person name="Wang G."/>
            <person name="Cai J."/>
            <person name="Woo P.C."/>
            <person name="Lau S.K."/>
            <person name="Yuen K.-Y."/>
            <person name="Chow W.-N."/>
            <person name="Lin X."/>
        </authorList>
    </citation>
    <scope>NUCLEOTIDE SEQUENCE [LARGE SCALE GENOMIC DNA]</scope>
    <source>
        <strain>PM1</strain>
    </source>
</reference>
<feature type="compositionally biased region" description="Low complexity" evidence="2">
    <location>
        <begin position="48"/>
        <end position="70"/>
    </location>
</feature>
<reference evidence="4" key="2">
    <citation type="journal article" date="2014" name="PLoS Genet.">
        <title>Signature gene expression reveals novel clues to the molecular mechanisms of dimorphic transition in Penicillium marneffei.</title>
        <authorList>
            <person name="Yang E."/>
            <person name="Wang G."/>
            <person name="Cai J."/>
            <person name="Woo P.C."/>
            <person name="Lau S.K."/>
            <person name="Yuen K.-Y."/>
            <person name="Chow W.-N."/>
            <person name="Lin X."/>
        </authorList>
    </citation>
    <scope>NUCLEOTIDE SEQUENCE</scope>
    <source>
        <strain evidence="4">PM1</strain>
    </source>
</reference>
<proteinExistence type="inferred from homology"/>
<evidence type="ECO:0000313" key="4">
    <source>
        <dbReference type="EMBL" id="KFX46213.1"/>
    </source>
</evidence>
<feature type="compositionally biased region" description="Basic residues" evidence="2">
    <location>
        <begin position="232"/>
        <end position="241"/>
    </location>
</feature>
<name>A0A093XLV4_TALMA</name>
<feature type="region of interest" description="Disordered" evidence="2">
    <location>
        <begin position="139"/>
        <end position="180"/>
    </location>
</feature>
<evidence type="ECO:0000256" key="2">
    <source>
        <dbReference type="SAM" id="MobiDB-lite"/>
    </source>
</evidence>
<feature type="compositionally biased region" description="Polar residues" evidence="2">
    <location>
        <begin position="156"/>
        <end position="165"/>
    </location>
</feature>
<feature type="compositionally biased region" description="Polar residues" evidence="2">
    <location>
        <begin position="94"/>
        <end position="115"/>
    </location>
</feature>